<dbReference type="InterPro" id="IPR007111">
    <property type="entry name" value="NACHT_NTPase"/>
</dbReference>
<dbReference type="InterPro" id="IPR038359">
    <property type="entry name" value="Connexin_N_sf"/>
</dbReference>
<dbReference type="GO" id="GO:0045348">
    <property type="term" value="P:positive regulation of MHC class II biosynthetic process"/>
    <property type="evidence" value="ECO:0007669"/>
    <property type="project" value="TreeGrafter"/>
</dbReference>
<keyword evidence="3" id="KW-1133">Transmembrane helix</keyword>
<keyword evidence="2" id="KW-0677">Repeat</keyword>
<dbReference type="Pfam" id="PF05729">
    <property type="entry name" value="NACHT"/>
    <property type="match status" value="1"/>
</dbReference>
<dbReference type="Gene3D" id="3.40.50.300">
    <property type="entry name" value="P-loop containing nucleotide triphosphate hydrolases"/>
    <property type="match status" value="1"/>
</dbReference>
<keyword evidence="3" id="KW-0472">Membrane</keyword>
<evidence type="ECO:0000259" key="4">
    <source>
        <dbReference type="PROSITE" id="PS50837"/>
    </source>
</evidence>
<comment type="caution">
    <text evidence="5">The sequence shown here is derived from an EMBL/GenBank/DDBJ whole genome shotgun (WGS) entry which is preliminary data.</text>
</comment>
<dbReference type="EMBL" id="MU825498">
    <property type="protein sequence ID" value="KAJ7388316.1"/>
    <property type="molecule type" value="Genomic_DNA"/>
</dbReference>
<dbReference type="SUPFAM" id="SSF52540">
    <property type="entry name" value="P-loop containing nucleoside triphosphate hydrolases"/>
    <property type="match status" value="1"/>
</dbReference>
<feature type="transmembrane region" description="Helical" evidence="3">
    <location>
        <begin position="125"/>
        <end position="146"/>
    </location>
</feature>
<dbReference type="InterPro" id="IPR027417">
    <property type="entry name" value="P-loop_NTPase"/>
</dbReference>
<accession>A0A9X0D6J1</accession>
<name>A0A9X0D6J1_9CNID</name>
<dbReference type="OrthoDB" id="5983110at2759"/>
<feature type="transmembrane region" description="Helical" evidence="3">
    <location>
        <begin position="205"/>
        <end position="225"/>
    </location>
</feature>
<organism evidence="5 6">
    <name type="scientific">Desmophyllum pertusum</name>
    <dbReference type="NCBI Taxonomy" id="174260"/>
    <lineage>
        <taxon>Eukaryota</taxon>
        <taxon>Metazoa</taxon>
        <taxon>Cnidaria</taxon>
        <taxon>Anthozoa</taxon>
        <taxon>Hexacorallia</taxon>
        <taxon>Scleractinia</taxon>
        <taxon>Caryophylliina</taxon>
        <taxon>Caryophylliidae</taxon>
        <taxon>Desmophyllum</taxon>
    </lineage>
</organism>
<dbReference type="PROSITE" id="PS50837">
    <property type="entry name" value="NACHT"/>
    <property type="match status" value="1"/>
</dbReference>
<dbReference type="GO" id="GO:0045345">
    <property type="term" value="P:positive regulation of MHC class I biosynthetic process"/>
    <property type="evidence" value="ECO:0007669"/>
    <property type="project" value="TreeGrafter"/>
</dbReference>
<dbReference type="Proteomes" id="UP001163046">
    <property type="component" value="Unassembled WGS sequence"/>
</dbReference>
<evidence type="ECO:0000313" key="6">
    <source>
        <dbReference type="Proteomes" id="UP001163046"/>
    </source>
</evidence>
<feature type="transmembrane region" description="Helical" evidence="3">
    <location>
        <begin position="73"/>
        <end position="96"/>
    </location>
</feature>
<feature type="domain" description="NACHT" evidence="4">
    <location>
        <begin position="337"/>
        <end position="481"/>
    </location>
</feature>
<keyword evidence="1" id="KW-0433">Leucine-rich repeat</keyword>
<gene>
    <name evidence="5" type="primary">NLRC5_11</name>
    <name evidence="5" type="ORF">OS493_038531</name>
</gene>
<evidence type="ECO:0000256" key="3">
    <source>
        <dbReference type="SAM" id="Phobius"/>
    </source>
</evidence>
<sequence>METAVKECLSSKYFSSFGYIVALSYLPALITFAGYTGSLRTSERRSFRCPSSPDSRDDCLVKYDEQYNSPFPLYGFVFVCFVPLLVVCIAYSWCFVKSRVDELETALKPDPENPRPLPRVTTRRVFFSYFLHLLVRFVLGILFPVLQNFVFYPSGFPTEFVCVSPTVKPAVNSTHFNATKHDGAVVVINCDNSVGSDNAICAKGIWIVNILFAFLVFGELCYLLVRRLNSVEFTYDSEFCQKHFFNKSGTPVTLRDTTLRMKTRMGQDTELYPESNRALDDMYVDLVIYTGRAEHAFTDLLKRHEIFDIYLKPQHGSIAIEKLDGLFLPNKDTQDPRKILIVGRPGIGKSLLCDKMLRDWSKGDLLRDSNKSFQHLFLFQFRWFNTETTEKISLKQLLSRLYSEGRIDNEVFQDVLDNPEKVLLVFDGLDEFKHHESCSKEEQAQGGNSAIEEMPFSALYVKLVKGKQLSGATVLTTCRPNVEQSVASLKFDRKVEIMGFTPEKVQEVDQLHEKETASTLPTTSTEVYEGALRLFLFKHHPEFKGLPYGRCCLLRSCRSNFVPSRITGKKGIEEGRLVFDSTEVKGMENCGLFNRMPDSKVSRRWRANFCFIHLTLQEFLAAREIAKMEPSDLSDFITSNASDPKWHLVIQFVAGLLHGKDNEAVNSFVSLLHDSLTQSSLNIETNRRLYS</sequence>
<feature type="transmembrane region" description="Helical" evidence="3">
    <location>
        <begin position="12"/>
        <end position="35"/>
    </location>
</feature>
<protein>
    <submittedName>
        <fullName evidence="5">NLR, CARD domain containing 5</fullName>
    </submittedName>
</protein>
<reference evidence="5" key="1">
    <citation type="submission" date="2023-01" db="EMBL/GenBank/DDBJ databases">
        <title>Genome assembly of the deep-sea coral Lophelia pertusa.</title>
        <authorList>
            <person name="Herrera S."/>
            <person name="Cordes E."/>
        </authorList>
    </citation>
    <scope>NUCLEOTIDE SEQUENCE</scope>
    <source>
        <strain evidence="5">USNM1676648</strain>
        <tissue evidence="5">Polyp</tissue>
    </source>
</reference>
<evidence type="ECO:0000256" key="2">
    <source>
        <dbReference type="ARBA" id="ARBA00022737"/>
    </source>
</evidence>
<dbReference type="PANTHER" id="PTHR47189:SF1">
    <property type="entry name" value="MHC CLASS II TRANSACTIVATOR"/>
    <property type="match status" value="1"/>
</dbReference>
<evidence type="ECO:0000313" key="5">
    <source>
        <dbReference type="EMBL" id="KAJ7388316.1"/>
    </source>
</evidence>
<keyword evidence="6" id="KW-1185">Reference proteome</keyword>
<dbReference type="PANTHER" id="PTHR47189">
    <property type="entry name" value="MHC CLASS II TRANSACTIVATOR"/>
    <property type="match status" value="1"/>
</dbReference>
<keyword evidence="3" id="KW-0812">Transmembrane</keyword>
<dbReference type="Gene3D" id="1.20.1440.80">
    <property type="entry name" value="Gap junction channel protein cysteine-rich domain"/>
    <property type="match status" value="1"/>
</dbReference>
<dbReference type="AlphaFoldDB" id="A0A9X0D6J1"/>
<evidence type="ECO:0000256" key="1">
    <source>
        <dbReference type="ARBA" id="ARBA00022614"/>
    </source>
</evidence>
<dbReference type="GO" id="GO:0045944">
    <property type="term" value="P:positive regulation of transcription by RNA polymerase II"/>
    <property type="evidence" value="ECO:0007669"/>
    <property type="project" value="TreeGrafter"/>
</dbReference>
<proteinExistence type="predicted"/>